<evidence type="ECO:0000259" key="13">
    <source>
        <dbReference type="SMART" id="SM00079"/>
    </source>
</evidence>
<feature type="transmembrane region" description="Helical" evidence="12">
    <location>
        <begin position="668"/>
        <end position="686"/>
    </location>
</feature>
<evidence type="ECO:0000256" key="9">
    <source>
        <dbReference type="ARBA" id="ARBA00023180"/>
    </source>
</evidence>
<keyword evidence="9" id="KW-0325">Glycoprotein</keyword>
<accession>A0A8S3V9I0</accession>
<feature type="transmembrane region" description="Helical" evidence="12">
    <location>
        <begin position="924"/>
        <end position="941"/>
    </location>
</feature>
<keyword evidence="10" id="KW-1071">Ligand-gated ion channel</keyword>
<keyword evidence="7 12" id="KW-0472">Membrane</keyword>
<evidence type="ECO:0000256" key="4">
    <source>
        <dbReference type="ARBA" id="ARBA00022692"/>
    </source>
</evidence>
<feature type="transmembrane region" description="Helical" evidence="12">
    <location>
        <begin position="736"/>
        <end position="760"/>
    </location>
</feature>
<reference evidence="15" key="1">
    <citation type="submission" date="2021-03" db="EMBL/GenBank/DDBJ databases">
        <authorList>
            <person name="Bekaert M."/>
        </authorList>
    </citation>
    <scope>NUCLEOTIDE SEQUENCE</scope>
</reference>
<evidence type="ECO:0000256" key="7">
    <source>
        <dbReference type="ARBA" id="ARBA00023136"/>
    </source>
</evidence>
<dbReference type="SMART" id="SM00918">
    <property type="entry name" value="Lig_chan-Glu_bd"/>
    <property type="match status" value="1"/>
</dbReference>
<dbReference type="GO" id="GO:0015276">
    <property type="term" value="F:ligand-gated monoatomic ion channel activity"/>
    <property type="evidence" value="ECO:0007669"/>
    <property type="project" value="InterPro"/>
</dbReference>
<dbReference type="Gene3D" id="3.40.50.2300">
    <property type="match status" value="1"/>
</dbReference>
<organism evidence="15 16">
    <name type="scientific">Mytilus edulis</name>
    <name type="common">Blue mussel</name>
    <dbReference type="NCBI Taxonomy" id="6550"/>
    <lineage>
        <taxon>Eukaryota</taxon>
        <taxon>Metazoa</taxon>
        <taxon>Spiralia</taxon>
        <taxon>Lophotrochozoa</taxon>
        <taxon>Mollusca</taxon>
        <taxon>Bivalvia</taxon>
        <taxon>Autobranchia</taxon>
        <taxon>Pteriomorphia</taxon>
        <taxon>Mytilida</taxon>
        <taxon>Mytiloidea</taxon>
        <taxon>Mytilidae</taxon>
        <taxon>Mytilinae</taxon>
        <taxon>Mytilus</taxon>
    </lineage>
</organism>
<evidence type="ECO:0000256" key="8">
    <source>
        <dbReference type="ARBA" id="ARBA00023170"/>
    </source>
</evidence>
<evidence type="ECO:0000256" key="11">
    <source>
        <dbReference type="ARBA" id="ARBA00023303"/>
    </source>
</evidence>
<dbReference type="EMBL" id="CAJPWZ010003090">
    <property type="protein sequence ID" value="CAG2251483.1"/>
    <property type="molecule type" value="Genomic_DNA"/>
</dbReference>
<dbReference type="Pfam" id="PF00060">
    <property type="entry name" value="Lig_chan"/>
    <property type="match status" value="1"/>
</dbReference>
<dbReference type="InterPro" id="IPR001320">
    <property type="entry name" value="Iontro_rcpt_C"/>
</dbReference>
<evidence type="ECO:0000313" key="15">
    <source>
        <dbReference type="EMBL" id="CAG2251483.1"/>
    </source>
</evidence>
<dbReference type="Gene3D" id="1.10.287.70">
    <property type="match status" value="1"/>
</dbReference>
<gene>
    <name evidence="15" type="ORF">MEDL_63132</name>
</gene>
<dbReference type="GO" id="GO:0005886">
    <property type="term" value="C:plasma membrane"/>
    <property type="evidence" value="ECO:0007669"/>
    <property type="project" value="UniProtKB-SubCell"/>
</dbReference>
<feature type="domain" description="Ionotropic glutamate receptor C-terminal" evidence="13">
    <location>
        <begin position="545"/>
        <end position="903"/>
    </location>
</feature>
<dbReference type="AlphaFoldDB" id="A0A8S3V9I0"/>
<dbReference type="SUPFAM" id="SSF81324">
    <property type="entry name" value="Voltage-gated potassium channels"/>
    <property type="match status" value="1"/>
</dbReference>
<keyword evidence="5 12" id="KW-1133">Transmembrane helix</keyword>
<dbReference type="PANTHER" id="PTHR42643:SF24">
    <property type="entry name" value="IONOTROPIC RECEPTOR 60A"/>
    <property type="match status" value="1"/>
</dbReference>
<keyword evidence="6" id="KW-0406">Ion transport</keyword>
<feature type="domain" description="Ionotropic glutamate receptor L-glutamate and glycine-binding" evidence="14">
    <location>
        <begin position="555"/>
        <end position="611"/>
    </location>
</feature>
<dbReference type="SUPFAM" id="SSF53850">
    <property type="entry name" value="Periplasmic binding protein-like II"/>
    <property type="match status" value="1"/>
</dbReference>
<keyword evidence="11" id="KW-0407">Ion channel</keyword>
<dbReference type="PANTHER" id="PTHR42643">
    <property type="entry name" value="IONOTROPIC RECEPTOR 20A-RELATED"/>
    <property type="match status" value="1"/>
</dbReference>
<dbReference type="Pfam" id="PF10613">
    <property type="entry name" value="Lig_chan-Glu_bd"/>
    <property type="match status" value="1"/>
</dbReference>
<evidence type="ECO:0000259" key="14">
    <source>
        <dbReference type="SMART" id="SM00918"/>
    </source>
</evidence>
<dbReference type="Proteomes" id="UP000683360">
    <property type="component" value="Unassembled WGS sequence"/>
</dbReference>
<evidence type="ECO:0000313" key="16">
    <source>
        <dbReference type="Proteomes" id="UP000683360"/>
    </source>
</evidence>
<dbReference type="Gene3D" id="3.40.190.10">
    <property type="entry name" value="Periplasmic binding protein-like II"/>
    <property type="match status" value="1"/>
</dbReference>
<evidence type="ECO:0000256" key="10">
    <source>
        <dbReference type="ARBA" id="ARBA00023286"/>
    </source>
</evidence>
<comment type="subcellular location">
    <subcellularLocation>
        <location evidence="1">Cell membrane</location>
        <topology evidence="1">Multi-pass membrane protein</topology>
    </subcellularLocation>
</comment>
<keyword evidence="8" id="KW-0675">Receptor</keyword>
<evidence type="ECO:0000256" key="2">
    <source>
        <dbReference type="ARBA" id="ARBA00022448"/>
    </source>
</evidence>
<evidence type="ECO:0000256" key="5">
    <source>
        <dbReference type="ARBA" id="ARBA00022989"/>
    </source>
</evidence>
<keyword evidence="3" id="KW-1003">Cell membrane</keyword>
<keyword evidence="16" id="KW-1185">Reference proteome</keyword>
<dbReference type="InterPro" id="IPR052192">
    <property type="entry name" value="Insect_Ionotropic_Sensory_Rcpt"/>
</dbReference>
<keyword evidence="2" id="KW-0813">Transport</keyword>
<dbReference type="SMART" id="SM00079">
    <property type="entry name" value="PBPe"/>
    <property type="match status" value="1"/>
</dbReference>
<evidence type="ECO:0000256" key="6">
    <source>
        <dbReference type="ARBA" id="ARBA00023065"/>
    </source>
</evidence>
<proteinExistence type="predicted"/>
<dbReference type="OrthoDB" id="9997229at2759"/>
<name>A0A8S3V9I0_MYTED</name>
<comment type="caution">
    <text evidence="15">The sequence shown here is derived from an EMBL/GenBank/DDBJ whole genome shotgun (WGS) entry which is preliminary data.</text>
</comment>
<evidence type="ECO:0000256" key="12">
    <source>
        <dbReference type="SAM" id="Phobius"/>
    </source>
</evidence>
<sequence length="974" mass="112036">MPSGDHLALFSALEISKPPRERKEVTYRKLRNISTDDIIHDLVNSEIFQNQERPLEDLVNLYSTELSSILDKHAPLISKNLILRPNTEWYTDDLRVAKRNRRKAERRMRKTKLTIHRQMFRESCITTNQLLIKCKKDYFSSKVSEIGHDQKQLHRLTNDLMGNKREIFLPEHEDDKLLADKFCEFFVGKISIIRDSLSTTNTSSSDSNPMRADIKFEDMFGIEDKLHIQFVKLKHNGATYMINVSMHFHKFNETFMYCSELSEISTSDTVCLSSSLKCTLLDTFNEFAIGSMICGTQMEYDLHVITQNIEIKKLKESDILLQFIKIVHWRNLVLFYQNKTEKITSSLIDELSDIGIRVSMVNTDRINGSKLNNYIIQSFKETSNMLVICYSACIQSVLQLVNKMDRTNLDFGALIQRETKWIVLSMDHTNSSFVSSVTHNISNIAVIESSDRFMHICNGNTIISSEDLIVNKNYSKDELQNAIKATGISSIVKTYAGMQSFKVQTLMFTRKGRQLVNVPLKTNLSEILLQGELFPNTKYGFNQKQLLVTTLEWRPFNEKTSEGNYTGFTMFVLQRLAQQLNFTFRIVEPEDGQWGIKKNGSWTGMIGLLEDRKVDIVAAPLTVTYDRSQAVDFLYPIFFDTNRIVIGRPIDDDDNKWRTLIDIFSGTVLAYIAASIIFVTIFLCFVEKVNPYYFLEKNKEKNRLSKLADCFWYNYGALLTQGGTNTPHSQTGRTVLSYWWIFCIVSMAIYSGNLVAFLTVAKDELPFTTMAGMVQQEKYKWGLYGHGSMHSYLSESTLPIHQEVWNGIVGFNHSDPSVLMSSEDKQFDKVIRGNYAYFAVNLVAQYYKVRGYDIFILPEIIATIPNAFALQKNSPYEEMFQGEIMRMHENGLIDTWLKAGYPPSTQTSTKFQAKVIEFQDLQSAFYLIGIGVTSGVISWILERILHRSPKCNFRKTQGSVKLHRMQSFDLTAIQ</sequence>
<evidence type="ECO:0000256" key="1">
    <source>
        <dbReference type="ARBA" id="ARBA00004651"/>
    </source>
</evidence>
<protein>
    <submittedName>
        <fullName evidence="15">GRIK4</fullName>
    </submittedName>
</protein>
<dbReference type="GO" id="GO:0050906">
    <property type="term" value="P:detection of stimulus involved in sensory perception"/>
    <property type="evidence" value="ECO:0007669"/>
    <property type="project" value="UniProtKB-ARBA"/>
</dbReference>
<evidence type="ECO:0000256" key="3">
    <source>
        <dbReference type="ARBA" id="ARBA00022475"/>
    </source>
</evidence>
<dbReference type="InterPro" id="IPR019594">
    <property type="entry name" value="Glu/Gly-bd"/>
</dbReference>
<keyword evidence="4 12" id="KW-0812">Transmembrane</keyword>